<comment type="caution">
    <text evidence="3">The sequence shown here is derived from an EMBL/GenBank/DDBJ whole genome shotgun (WGS) entry which is preliminary data.</text>
</comment>
<dbReference type="InterPro" id="IPR007889">
    <property type="entry name" value="HTH_Psq"/>
</dbReference>
<dbReference type="GO" id="GO:0003677">
    <property type="term" value="F:DNA binding"/>
    <property type="evidence" value="ECO:0007669"/>
    <property type="project" value="UniProtKB-KW"/>
</dbReference>
<dbReference type="GO" id="GO:0005634">
    <property type="term" value="C:nucleus"/>
    <property type="evidence" value="ECO:0007669"/>
    <property type="project" value="UniProtKB-SubCell"/>
</dbReference>
<dbReference type="Gene3D" id="1.10.10.60">
    <property type="entry name" value="Homeodomain-like"/>
    <property type="match status" value="1"/>
</dbReference>
<evidence type="ECO:0000313" key="4">
    <source>
        <dbReference type="Proteomes" id="UP001458880"/>
    </source>
</evidence>
<keyword evidence="3" id="KW-0238">DNA-binding</keyword>
<name>A0AAW1MLF7_POPJA</name>
<dbReference type="SUPFAM" id="SSF46689">
    <property type="entry name" value="Homeodomain-like"/>
    <property type="match status" value="1"/>
</dbReference>
<evidence type="ECO:0000313" key="3">
    <source>
        <dbReference type="EMBL" id="KAK9746981.1"/>
    </source>
</evidence>
<dbReference type="AlphaFoldDB" id="A0AAW1MLF7"/>
<keyword evidence="4" id="KW-1185">Reference proteome</keyword>
<proteinExistence type="predicted"/>
<gene>
    <name evidence="3" type="ORF">QE152_g5636</name>
</gene>
<organism evidence="3 4">
    <name type="scientific">Popillia japonica</name>
    <name type="common">Japanese beetle</name>
    <dbReference type="NCBI Taxonomy" id="7064"/>
    <lineage>
        <taxon>Eukaryota</taxon>
        <taxon>Metazoa</taxon>
        <taxon>Ecdysozoa</taxon>
        <taxon>Arthropoda</taxon>
        <taxon>Hexapoda</taxon>
        <taxon>Insecta</taxon>
        <taxon>Pterygota</taxon>
        <taxon>Neoptera</taxon>
        <taxon>Endopterygota</taxon>
        <taxon>Coleoptera</taxon>
        <taxon>Polyphaga</taxon>
        <taxon>Scarabaeiformia</taxon>
        <taxon>Scarabaeidae</taxon>
        <taxon>Rutelinae</taxon>
        <taxon>Popillia</taxon>
    </lineage>
</organism>
<dbReference type="InterPro" id="IPR009057">
    <property type="entry name" value="Homeodomain-like_sf"/>
</dbReference>
<feature type="domain" description="HTH psq-type" evidence="2">
    <location>
        <begin position="34"/>
        <end position="72"/>
    </location>
</feature>
<dbReference type="Pfam" id="PF05225">
    <property type="entry name" value="HTH_psq"/>
    <property type="match status" value="1"/>
</dbReference>
<evidence type="ECO:0000256" key="1">
    <source>
        <dbReference type="ARBA" id="ARBA00004123"/>
    </source>
</evidence>
<comment type="subcellular location">
    <subcellularLocation>
        <location evidence="1">Nucleus</location>
    </subcellularLocation>
</comment>
<dbReference type="Proteomes" id="UP001458880">
    <property type="component" value="Unassembled WGS sequence"/>
</dbReference>
<evidence type="ECO:0000259" key="2">
    <source>
        <dbReference type="Pfam" id="PF05225"/>
    </source>
</evidence>
<sequence>MYPSKCCNSNFMLLFQKIIVRTYKKKRTKPEVIEEDMTAAIRAVMELNMSIRRAAAAYGIVHTALYYRLKKNNCGERQRDYASKYTAKQVFTKQQEELLEVYILKCSKISYGLTYTDIRKLAYSYAILVINALIQKIGAIQKWLVSIGSNRLCDGMKSYNSKMAGFDWVKSFMRRHEKLTLRKPENTSLARATTFNNQYY</sequence>
<reference evidence="3 4" key="1">
    <citation type="journal article" date="2024" name="BMC Genomics">
        <title>De novo assembly and annotation of Popillia japonica's genome with initial clues to its potential as an invasive pest.</title>
        <authorList>
            <person name="Cucini C."/>
            <person name="Boschi S."/>
            <person name="Funari R."/>
            <person name="Cardaioli E."/>
            <person name="Iannotti N."/>
            <person name="Marturano G."/>
            <person name="Paoli F."/>
            <person name="Bruttini M."/>
            <person name="Carapelli A."/>
            <person name="Frati F."/>
            <person name="Nardi F."/>
        </authorList>
    </citation>
    <scope>NUCLEOTIDE SEQUENCE [LARGE SCALE GENOMIC DNA]</scope>
    <source>
        <strain evidence="3">DMR45628</strain>
    </source>
</reference>
<accession>A0AAW1MLF7</accession>
<protein>
    <submittedName>
        <fullName evidence="3">CENP-B N-terminal DNA-binding domain</fullName>
    </submittedName>
</protein>
<dbReference type="EMBL" id="JASPKY010000035">
    <property type="protein sequence ID" value="KAK9746981.1"/>
    <property type="molecule type" value="Genomic_DNA"/>
</dbReference>